<evidence type="ECO:0008006" key="3">
    <source>
        <dbReference type="Google" id="ProtNLM"/>
    </source>
</evidence>
<feature type="compositionally biased region" description="Basic residues" evidence="1">
    <location>
        <begin position="164"/>
        <end position="177"/>
    </location>
</feature>
<dbReference type="InterPro" id="IPR011992">
    <property type="entry name" value="EF-hand-dom_pair"/>
</dbReference>
<organism evidence="2">
    <name type="scientific">Hanusia phi</name>
    <dbReference type="NCBI Taxonomy" id="3032"/>
    <lineage>
        <taxon>Eukaryota</taxon>
        <taxon>Cryptophyceae</taxon>
        <taxon>Pyrenomonadales</taxon>
        <taxon>Geminigeraceae</taxon>
        <taxon>Hanusia</taxon>
    </lineage>
</organism>
<name>A0A7S0HPR5_9CRYP</name>
<gene>
    <name evidence="2" type="ORF">HPHI1048_LOCUS18629</name>
</gene>
<proteinExistence type="predicted"/>
<protein>
    <recommendedName>
        <fullName evidence="3">Calmodulin</fullName>
    </recommendedName>
</protein>
<accession>A0A7S0HPR5</accession>
<sequence length="177" mass="20435">MSLRKSPTLETGFTLLFPMLIRDFDLFLCLWDSEVEDIIWETDEDGDGLIDWENFVLLYGRARCDKKSKEPRRLFNLIDFMMCDKDAGGTIDEDECLEILYRRYGKRAMEKLQDKLLKMFGREIDYGEFVELVGSNVDGGGKMQALLEEYGLAPTATPVPPPKRSSRTPRNVHRRGV</sequence>
<dbReference type="EMBL" id="HBEO01027550">
    <property type="protein sequence ID" value="CAD8499137.1"/>
    <property type="molecule type" value="Transcribed_RNA"/>
</dbReference>
<feature type="region of interest" description="Disordered" evidence="1">
    <location>
        <begin position="153"/>
        <end position="177"/>
    </location>
</feature>
<dbReference type="SUPFAM" id="SSF47473">
    <property type="entry name" value="EF-hand"/>
    <property type="match status" value="1"/>
</dbReference>
<evidence type="ECO:0000313" key="2">
    <source>
        <dbReference type="EMBL" id="CAD8499137.1"/>
    </source>
</evidence>
<evidence type="ECO:0000256" key="1">
    <source>
        <dbReference type="SAM" id="MobiDB-lite"/>
    </source>
</evidence>
<dbReference type="AlphaFoldDB" id="A0A7S0HPR5"/>
<reference evidence="2" key="1">
    <citation type="submission" date="2021-01" db="EMBL/GenBank/DDBJ databases">
        <authorList>
            <person name="Corre E."/>
            <person name="Pelletier E."/>
            <person name="Niang G."/>
            <person name="Scheremetjew M."/>
            <person name="Finn R."/>
            <person name="Kale V."/>
            <person name="Holt S."/>
            <person name="Cochrane G."/>
            <person name="Meng A."/>
            <person name="Brown T."/>
            <person name="Cohen L."/>
        </authorList>
    </citation>
    <scope>NUCLEOTIDE SEQUENCE</scope>
    <source>
        <strain evidence="2">CCMP325</strain>
    </source>
</reference>
<dbReference type="Gene3D" id="1.10.238.10">
    <property type="entry name" value="EF-hand"/>
    <property type="match status" value="1"/>
</dbReference>